<evidence type="ECO:0000313" key="1">
    <source>
        <dbReference type="Proteomes" id="UP000095281"/>
    </source>
</evidence>
<protein>
    <submittedName>
        <fullName evidence="2">Uncharacterized protein</fullName>
    </submittedName>
</protein>
<keyword evidence="1" id="KW-1185">Reference proteome</keyword>
<sequence length="63" mass="7468">MPNVPNKLFLDCSPVGDALQRCHSWTPFVVLEMTMKTINEEDGFNKMWKNSRRLFGFNFLWND</sequence>
<organism evidence="1 2">
    <name type="scientific">Meloidogyne hapla</name>
    <name type="common">Root-knot nematode worm</name>
    <dbReference type="NCBI Taxonomy" id="6305"/>
    <lineage>
        <taxon>Eukaryota</taxon>
        <taxon>Metazoa</taxon>
        <taxon>Ecdysozoa</taxon>
        <taxon>Nematoda</taxon>
        <taxon>Chromadorea</taxon>
        <taxon>Rhabditida</taxon>
        <taxon>Tylenchina</taxon>
        <taxon>Tylenchomorpha</taxon>
        <taxon>Tylenchoidea</taxon>
        <taxon>Meloidogynidae</taxon>
        <taxon>Meloidogyninae</taxon>
        <taxon>Meloidogyne</taxon>
    </lineage>
</organism>
<dbReference type="WBParaSite" id="MhA1_Contig53.frz3.gene38">
    <property type="protein sequence ID" value="MhA1_Contig53.frz3.gene38"/>
    <property type="gene ID" value="MhA1_Contig53.frz3.gene38"/>
</dbReference>
<dbReference type="AlphaFoldDB" id="A0A1I8BRY5"/>
<reference evidence="2" key="1">
    <citation type="submission" date="2016-11" db="UniProtKB">
        <authorList>
            <consortium name="WormBaseParasite"/>
        </authorList>
    </citation>
    <scope>IDENTIFICATION</scope>
</reference>
<accession>A0A1I8BRY5</accession>
<proteinExistence type="predicted"/>
<evidence type="ECO:0000313" key="2">
    <source>
        <dbReference type="WBParaSite" id="MhA1_Contig53.frz3.gene38"/>
    </source>
</evidence>
<dbReference type="Proteomes" id="UP000095281">
    <property type="component" value="Unplaced"/>
</dbReference>
<name>A0A1I8BRY5_MELHA</name>